<evidence type="ECO:0000256" key="1">
    <source>
        <dbReference type="SAM" id="MobiDB-lite"/>
    </source>
</evidence>
<comment type="caution">
    <text evidence="2">The sequence shown here is derived from an EMBL/GenBank/DDBJ whole genome shotgun (WGS) entry which is preliminary data.</text>
</comment>
<feature type="compositionally biased region" description="Low complexity" evidence="1">
    <location>
        <begin position="37"/>
        <end position="53"/>
    </location>
</feature>
<dbReference type="Proteomes" id="UP001189429">
    <property type="component" value="Unassembled WGS sequence"/>
</dbReference>
<evidence type="ECO:0000313" key="2">
    <source>
        <dbReference type="EMBL" id="CAK0807497.1"/>
    </source>
</evidence>
<proteinExistence type="predicted"/>
<protein>
    <submittedName>
        <fullName evidence="2">Uncharacterized protein</fullName>
    </submittedName>
</protein>
<gene>
    <name evidence="2" type="ORF">PCOR1329_LOCUS13365</name>
</gene>
<name>A0ABN9QMY7_9DINO</name>
<organism evidence="2 3">
    <name type="scientific">Prorocentrum cordatum</name>
    <dbReference type="NCBI Taxonomy" id="2364126"/>
    <lineage>
        <taxon>Eukaryota</taxon>
        <taxon>Sar</taxon>
        <taxon>Alveolata</taxon>
        <taxon>Dinophyceae</taxon>
        <taxon>Prorocentrales</taxon>
        <taxon>Prorocentraceae</taxon>
        <taxon>Prorocentrum</taxon>
    </lineage>
</organism>
<dbReference type="EMBL" id="CAUYUJ010003944">
    <property type="protein sequence ID" value="CAK0807497.1"/>
    <property type="molecule type" value="Genomic_DNA"/>
</dbReference>
<evidence type="ECO:0000313" key="3">
    <source>
        <dbReference type="Proteomes" id="UP001189429"/>
    </source>
</evidence>
<feature type="region of interest" description="Disordered" evidence="1">
    <location>
        <begin position="37"/>
        <end position="123"/>
    </location>
</feature>
<reference evidence="2" key="1">
    <citation type="submission" date="2023-10" db="EMBL/GenBank/DDBJ databases">
        <authorList>
            <person name="Chen Y."/>
            <person name="Shah S."/>
            <person name="Dougan E. K."/>
            <person name="Thang M."/>
            <person name="Chan C."/>
        </authorList>
    </citation>
    <scope>NUCLEOTIDE SEQUENCE [LARGE SCALE GENOMIC DNA]</scope>
</reference>
<accession>A0ABN9QMY7</accession>
<sequence length="123" mass="13143">MLLRQKLARALELGQNDQIEALLCKLDRDVLQDAKFQATAKQPAAAGGKAGAPKGDKHGGKGGGGAKTAPAPASPVLQRSRSPAAGKKPKGVGAGGKQREQKWEQTWGKSQHWKQSDQKWPQW</sequence>
<keyword evidence="3" id="KW-1185">Reference proteome</keyword>